<gene>
    <name evidence="3" type="ORF">AWN90_27560</name>
</gene>
<dbReference type="PANTHER" id="PTHR45138">
    <property type="entry name" value="REGULATORY COMPONENTS OF SENSORY TRANSDUCTION SYSTEM"/>
    <property type="match status" value="1"/>
</dbReference>
<proteinExistence type="predicted"/>
<dbReference type="GO" id="GO:0052621">
    <property type="term" value="F:diguanylate cyclase activity"/>
    <property type="evidence" value="ECO:0007669"/>
    <property type="project" value="TreeGrafter"/>
</dbReference>
<keyword evidence="1" id="KW-0472">Membrane</keyword>
<dbReference type="Pfam" id="PF00990">
    <property type="entry name" value="GGDEF"/>
    <property type="match status" value="1"/>
</dbReference>
<dbReference type="Proteomes" id="UP000076512">
    <property type="component" value="Unassembled WGS sequence"/>
</dbReference>
<dbReference type="GO" id="GO:1902201">
    <property type="term" value="P:negative regulation of bacterial-type flagellum-dependent cell motility"/>
    <property type="evidence" value="ECO:0007669"/>
    <property type="project" value="TreeGrafter"/>
</dbReference>
<dbReference type="GO" id="GO:0043709">
    <property type="term" value="P:cell adhesion involved in single-species biofilm formation"/>
    <property type="evidence" value="ECO:0007669"/>
    <property type="project" value="TreeGrafter"/>
</dbReference>
<evidence type="ECO:0000259" key="2">
    <source>
        <dbReference type="PROSITE" id="PS50887"/>
    </source>
</evidence>
<evidence type="ECO:0000313" key="4">
    <source>
        <dbReference type="Proteomes" id="UP000076512"/>
    </source>
</evidence>
<comment type="caution">
    <text evidence="3">The sequence shown here is derived from an EMBL/GenBank/DDBJ whole genome shotgun (WGS) entry which is preliminary data.</text>
</comment>
<feature type="transmembrane region" description="Helical" evidence="1">
    <location>
        <begin position="67"/>
        <end position="84"/>
    </location>
</feature>
<keyword evidence="1" id="KW-0812">Transmembrane</keyword>
<protein>
    <recommendedName>
        <fullName evidence="2">GGDEF domain-containing protein</fullName>
    </recommendedName>
</protein>
<dbReference type="STRING" id="455432.AWN90_27560"/>
<feature type="transmembrane region" description="Helical" evidence="1">
    <location>
        <begin position="166"/>
        <end position="185"/>
    </location>
</feature>
<dbReference type="PROSITE" id="PS50887">
    <property type="entry name" value="GGDEF"/>
    <property type="match status" value="1"/>
</dbReference>
<feature type="transmembrane region" description="Helical" evidence="1">
    <location>
        <begin position="114"/>
        <end position="133"/>
    </location>
</feature>
<feature type="transmembrane region" description="Helical" evidence="1">
    <location>
        <begin position="140"/>
        <end position="160"/>
    </location>
</feature>
<dbReference type="PANTHER" id="PTHR45138:SF9">
    <property type="entry name" value="DIGUANYLATE CYCLASE DGCM-RELATED"/>
    <property type="match status" value="1"/>
</dbReference>
<dbReference type="InterPro" id="IPR050469">
    <property type="entry name" value="Diguanylate_Cyclase"/>
</dbReference>
<dbReference type="SUPFAM" id="SSF55073">
    <property type="entry name" value="Nucleotide cyclase"/>
    <property type="match status" value="1"/>
</dbReference>
<feature type="domain" description="GGDEF" evidence="2">
    <location>
        <begin position="224"/>
        <end position="357"/>
    </location>
</feature>
<dbReference type="InterPro" id="IPR029787">
    <property type="entry name" value="Nucleotide_cyclase"/>
</dbReference>
<dbReference type="InterPro" id="IPR000160">
    <property type="entry name" value="GGDEF_dom"/>
</dbReference>
<evidence type="ECO:0000256" key="1">
    <source>
        <dbReference type="SAM" id="Phobius"/>
    </source>
</evidence>
<feature type="transmembrane region" description="Helical" evidence="1">
    <location>
        <begin position="37"/>
        <end position="55"/>
    </location>
</feature>
<dbReference type="CDD" id="cd01949">
    <property type="entry name" value="GGDEF"/>
    <property type="match status" value="1"/>
</dbReference>
<dbReference type="AlphaFoldDB" id="A0A164LM71"/>
<sequence length="357" mass="38139">MVTDDRSSLRTWWRDDPDYRWPIRALAAHDVLRPLKLAIGIGGLASAAVAASAALSWGPDGAISRPLEWVVAVLGVLWWLRWWLLPWPSAVESLTLFAIADIGTTAAGLGSPDVVGRAIAVLVLMVTGLYATFFHSPRILAAHIVWLSVSVAVLSVPMFAEGYAAVASALILVTVTISAVVLPGVQYGYWVLRTETLCDPLTSLLSRRGLDDRCRSLLDCGSCLPTCVMVVDLDGFKRINDRFGHRTGDEVLMSVADRLRAAAPAAAVVARIGGEEFAVLSRLSESAAHAVAENLRGAIARSTASIPVTASIGVAVCAAPDLRQHRARPFVNTLLDRADAAMYQAKRRGGNTVVVEA</sequence>
<dbReference type="InterPro" id="IPR043128">
    <property type="entry name" value="Rev_trsase/Diguanyl_cyclase"/>
</dbReference>
<accession>A0A164LM71</accession>
<dbReference type="GO" id="GO:0005886">
    <property type="term" value="C:plasma membrane"/>
    <property type="evidence" value="ECO:0007669"/>
    <property type="project" value="TreeGrafter"/>
</dbReference>
<dbReference type="SMART" id="SM00267">
    <property type="entry name" value="GGDEF"/>
    <property type="match status" value="1"/>
</dbReference>
<dbReference type="EMBL" id="LWGR01000007">
    <property type="protein sequence ID" value="KZM72560.1"/>
    <property type="molecule type" value="Genomic_DNA"/>
</dbReference>
<keyword evidence="1" id="KW-1133">Transmembrane helix</keyword>
<name>A0A164LM71_9NOCA</name>
<dbReference type="NCBIfam" id="TIGR00254">
    <property type="entry name" value="GGDEF"/>
    <property type="match status" value="1"/>
</dbReference>
<reference evidence="3 4" key="1">
    <citation type="submission" date="2016-04" db="EMBL/GenBank/DDBJ databases">
        <authorList>
            <person name="Evans L.H."/>
            <person name="Alamgir A."/>
            <person name="Owens N."/>
            <person name="Weber N.D."/>
            <person name="Virtaneva K."/>
            <person name="Barbian K."/>
            <person name="Babar A."/>
            <person name="Rosenke K."/>
        </authorList>
    </citation>
    <scope>NUCLEOTIDE SEQUENCE [LARGE SCALE GENOMIC DNA]</scope>
    <source>
        <strain evidence="3 4">IFM 0406</strain>
    </source>
</reference>
<organism evidence="3 4">
    <name type="scientific">Nocardia terpenica</name>
    <dbReference type="NCBI Taxonomy" id="455432"/>
    <lineage>
        <taxon>Bacteria</taxon>
        <taxon>Bacillati</taxon>
        <taxon>Actinomycetota</taxon>
        <taxon>Actinomycetes</taxon>
        <taxon>Mycobacteriales</taxon>
        <taxon>Nocardiaceae</taxon>
        <taxon>Nocardia</taxon>
    </lineage>
</organism>
<dbReference type="Gene3D" id="3.30.70.270">
    <property type="match status" value="1"/>
</dbReference>
<keyword evidence="4" id="KW-1185">Reference proteome</keyword>
<evidence type="ECO:0000313" key="3">
    <source>
        <dbReference type="EMBL" id="KZM72560.1"/>
    </source>
</evidence>